<sequence>MTLEPRSNQEKIEDYILFALLSIIFLILYIIGGTLVRFALLLFIGTIVFGYVISKIIKIFTESKVGLSISYWGNEILYTLFGIPILVIAIFYLPIAVFLMFFGKVNFPVTDLIKWGTLAITVILQISSLTVFLIRVRKDKKSKEEQF</sequence>
<dbReference type="EMBL" id="CP084167">
    <property type="protein sequence ID" value="UJG43818.1"/>
    <property type="molecule type" value="Genomic_DNA"/>
</dbReference>
<proteinExistence type="predicted"/>
<name>A0A9Y1BRE9_9ARCH</name>
<gene>
    <name evidence="2" type="ORF">K9W46_01210</name>
</gene>
<keyword evidence="1" id="KW-0472">Membrane</keyword>
<dbReference type="AlphaFoldDB" id="A0A9Y1BRE9"/>
<keyword evidence="1" id="KW-1133">Transmembrane helix</keyword>
<keyword evidence="1" id="KW-0812">Transmembrane</keyword>
<accession>A0A9Y1BRE9</accession>
<organism evidence="2">
    <name type="scientific">Candidatus Heimdallarchaeum endolithica</name>
    <dbReference type="NCBI Taxonomy" id="2876572"/>
    <lineage>
        <taxon>Archaea</taxon>
        <taxon>Promethearchaeati</taxon>
        <taxon>Candidatus Heimdallarchaeota</taxon>
        <taxon>Candidatus Heimdallarchaeia (ex Rinke et al. 2021) (nom. nud.)</taxon>
        <taxon>Candidatus Heimdallarchaeales</taxon>
        <taxon>Candidatus Heimdallarchaeaceae</taxon>
        <taxon>Candidatus Heimdallarchaeum</taxon>
    </lineage>
</organism>
<protein>
    <submittedName>
        <fullName evidence="2">Uncharacterized protein</fullName>
    </submittedName>
</protein>
<feature type="transmembrane region" description="Helical" evidence="1">
    <location>
        <begin position="12"/>
        <end position="32"/>
    </location>
</feature>
<evidence type="ECO:0000256" key="1">
    <source>
        <dbReference type="SAM" id="Phobius"/>
    </source>
</evidence>
<reference evidence="2" key="1">
    <citation type="journal article" date="2022" name="Nat. Microbiol.">
        <title>Unique mobile elements and scalable gene flow at the prokaryote-eukaryote boundary revealed by circularized Asgard archaea genomes.</title>
        <authorList>
            <person name="Wu F."/>
            <person name="Speth D.R."/>
            <person name="Philosof A."/>
            <person name="Cremiere A."/>
            <person name="Narayanan A."/>
            <person name="Barco R.A."/>
            <person name="Connon S.A."/>
            <person name="Amend J.P."/>
            <person name="Antoshechkin I.A."/>
            <person name="Orphan V.J."/>
        </authorList>
    </citation>
    <scope>NUCLEOTIDE SEQUENCE</scope>
    <source>
        <strain evidence="2">PR6</strain>
    </source>
</reference>
<feature type="transmembrane region" description="Helical" evidence="1">
    <location>
        <begin position="77"/>
        <end position="103"/>
    </location>
</feature>
<evidence type="ECO:0000313" key="2">
    <source>
        <dbReference type="EMBL" id="UJG43818.1"/>
    </source>
</evidence>
<feature type="transmembrane region" description="Helical" evidence="1">
    <location>
        <begin position="115"/>
        <end position="134"/>
    </location>
</feature>
<dbReference type="Proteomes" id="UP001200513">
    <property type="component" value="Chromosome"/>
</dbReference>
<feature type="transmembrane region" description="Helical" evidence="1">
    <location>
        <begin position="38"/>
        <end position="57"/>
    </location>
</feature>